<proteinExistence type="predicted"/>
<protein>
    <submittedName>
        <fullName evidence="1">Uncharacterized protein</fullName>
    </submittedName>
</protein>
<comment type="caution">
    <text evidence="1">The sequence shown here is derived from an EMBL/GenBank/DDBJ whole genome shotgun (WGS) entry which is preliminary data.</text>
</comment>
<keyword evidence="2" id="KW-1185">Reference proteome</keyword>
<reference evidence="1" key="1">
    <citation type="journal article" date="2020" name="Stud. Mycol.">
        <title>101 Dothideomycetes genomes: a test case for predicting lifestyles and emergence of pathogens.</title>
        <authorList>
            <person name="Haridas S."/>
            <person name="Albert R."/>
            <person name="Binder M."/>
            <person name="Bloem J."/>
            <person name="Labutti K."/>
            <person name="Salamov A."/>
            <person name="Andreopoulos B."/>
            <person name="Baker S."/>
            <person name="Barry K."/>
            <person name="Bills G."/>
            <person name="Bluhm B."/>
            <person name="Cannon C."/>
            <person name="Castanera R."/>
            <person name="Culley D."/>
            <person name="Daum C."/>
            <person name="Ezra D."/>
            <person name="Gonzalez J."/>
            <person name="Henrissat B."/>
            <person name="Kuo A."/>
            <person name="Liang C."/>
            <person name="Lipzen A."/>
            <person name="Lutzoni F."/>
            <person name="Magnuson J."/>
            <person name="Mondo S."/>
            <person name="Nolan M."/>
            <person name="Ohm R."/>
            <person name="Pangilinan J."/>
            <person name="Park H.-J."/>
            <person name="Ramirez L."/>
            <person name="Alfaro M."/>
            <person name="Sun H."/>
            <person name="Tritt A."/>
            <person name="Yoshinaga Y."/>
            <person name="Zwiers L.-H."/>
            <person name="Turgeon B."/>
            <person name="Goodwin S."/>
            <person name="Spatafora J."/>
            <person name="Crous P."/>
            <person name="Grigoriev I."/>
        </authorList>
    </citation>
    <scope>NUCLEOTIDE SEQUENCE</scope>
    <source>
        <strain evidence="1">ATCC 200398</strain>
    </source>
</reference>
<evidence type="ECO:0000313" key="1">
    <source>
        <dbReference type="EMBL" id="KAF2472208.1"/>
    </source>
</evidence>
<name>A0ACB6R050_9PLEO</name>
<sequence length="169" mass="16588">MSSVLSSVAANPTGVCSTQAYSQLPGGTDNGCAIASTAGLPSNYSDAMSKCCKDAPVEKWASDCALWCLASGQSIGDLTTCLQKESVVANMIFCRGNTTATATGKVSGSGTVKATGTSSQTGTAASSASGKSTSSPGAAPRLMTQQSVSKAGVGMLVVLFISAAAGALI</sequence>
<evidence type="ECO:0000313" key="2">
    <source>
        <dbReference type="Proteomes" id="UP000799755"/>
    </source>
</evidence>
<organism evidence="1 2">
    <name type="scientific">Lindgomyces ingoldianus</name>
    <dbReference type="NCBI Taxonomy" id="673940"/>
    <lineage>
        <taxon>Eukaryota</taxon>
        <taxon>Fungi</taxon>
        <taxon>Dikarya</taxon>
        <taxon>Ascomycota</taxon>
        <taxon>Pezizomycotina</taxon>
        <taxon>Dothideomycetes</taxon>
        <taxon>Pleosporomycetidae</taxon>
        <taxon>Pleosporales</taxon>
        <taxon>Lindgomycetaceae</taxon>
        <taxon>Lindgomyces</taxon>
    </lineage>
</organism>
<dbReference type="Proteomes" id="UP000799755">
    <property type="component" value="Unassembled WGS sequence"/>
</dbReference>
<gene>
    <name evidence="1" type="ORF">BDR25DRAFT_342187</name>
</gene>
<dbReference type="EMBL" id="MU003503">
    <property type="protein sequence ID" value="KAF2472208.1"/>
    <property type="molecule type" value="Genomic_DNA"/>
</dbReference>
<accession>A0ACB6R050</accession>